<dbReference type="InterPro" id="IPR011053">
    <property type="entry name" value="Single_hybrid_motif"/>
</dbReference>
<protein>
    <recommendedName>
        <fullName evidence="6">Dihydrolipoamide acetyltransferase component of pyruvate dehydrogenase complex</fullName>
        <ecNumber evidence="6">2.3.1.-</ecNumber>
    </recommendedName>
</protein>
<evidence type="ECO:0000313" key="11">
    <source>
        <dbReference type="Proteomes" id="UP000198881"/>
    </source>
</evidence>
<evidence type="ECO:0000256" key="6">
    <source>
        <dbReference type="RuleBase" id="RU003423"/>
    </source>
</evidence>
<dbReference type="Pfam" id="PF02817">
    <property type="entry name" value="E3_binding"/>
    <property type="match status" value="1"/>
</dbReference>
<dbReference type="SUPFAM" id="SSF47005">
    <property type="entry name" value="Peripheral subunit-binding domain of 2-oxo acid dehydrogenase complex"/>
    <property type="match status" value="1"/>
</dbReference>
<evidence type="ECO:0000259" key="8">
    <source>
        <dbReference type="PROSITE" id="PS50968"/>
    </source>
</evidence>
<dbReference type="PANTHER" id="PTHR43178">
    <property type="entry name" value="DIHYDROLIPOAMIDE ACETYLTRANSFERASE COMPONENT OF PYRUVATE DEHYDROGENASE COMPLEX"/>
    <property type="match status" value="1"/>
</dbReference>
<feature type="compositionally biased region" description="Low complexity" evidence="7">
    <location>
        <begin position="204"/>
        <end position="227"/>
    </location>
</feature>
<feature type="domain" description="Lipoyl-binding" evidence="8">
    <location>
        <begin position="3"/>
        <end position="78"/>
    </location>
</feature>
<keyword evidence="11" id="KW-1185">Reference proteome</keyword>
<comment type="cofactor">
    <cofactor evidence="1 6">
        <name>(R)-lipoate</name>
        <dbReference type="ChEBI" id="CHEBI:83088"/>
    </cofactor>
</comment>
<dbReference type="InterPro" id="IPR050743">
    <property type="entry name" value="2-oxoacid_DH_E2_comp"/>
</dbReference>
<dbReference type="InterPro" id="IPR004167">
    <property type="entry name" value="PSBD"/>
</dbReference>
<keyword evidence="4 6" id="KW-0450">Lipoyl</keyword>
<dbReference type="InterPro" id="IPR001078">
    <property type="entry name" value="2-oxoacid_DH_actylTfrase"/>
</dbReference>
<feature type="compositionally biased region" description="Low complexity" evidence="7">
    <location>
        <begin position="267"/>
        <end position="300"/>
    </location>
</feature>
<dbReference type="PROSITE" id="PS51826">
    <property type="entry name" value="PSBD"/>
    <property type="match status" value="1"/>
</dbReference>
<dbReference type="Proteomes" id="UP000198881">
    <property type="component" value="Unassembled WGS sequence"/>
</dbReference>
<dbReference type="STRING" id="574650.SAMN04487966_10142"/>
<evidence type="ECO:0000259" key="9">
    <source>
        <dbReference type="PROSITE" id="PS51826"/>
    </source>
</evidence>
<name>A0A1I7MDL5_9MICC</name>
<dbReference type="InterPro" id="IPR036625">
    <property type="entry name" value="E3-bd_dom_sf"/>
</dbReference>
<feature type="region of interest" description="Disordered" evidence="7">
    <location>
        <begin position="81"/>
        <end position="104"/>
    </location>
</feature>
<dbReference type="Gene3D" id="4.10.320.10">
    <property type="entry name" value="E3-binding domain"/>
    <property type="match status" value="1"/>
</dbReference>
<dbReference type="SUPFAM" id="SSF52777">
    <property type="entry name" value="CoA-dependent acyltransferases"/>
    <property type="match status" value="1"/>
</dbReference>
<dbReference type="Pfam" id="PF00364">
    <property type="entry name" value="Biotin_lipoyl"/>
    <property type="match status" value="1"/>
</dbReference>
<evidence type="ECO:0000313" key="10">
    <source>
        <dbReference type="EMBL" id="SFV20029.1"/>
    </source>
</evidence>
<gene>
    <name evidence="10" type="ORF">SAMN04487966_10142</name>
</gene>
<evidence type="ECO:0000256" key="3">
    <source>
        <dbReference type="ARBA" id="ARBA00022679"/>
    </source>
</evidence>
<comment type="similarity">
    <text evidence="2 6">Belongs to the 2-oxoacid dehydrogenase family.</text>
</comment>
<dbReference type="SUPFAM" id="SSF51230">
    <property type="entry name" value="Single hybrid motif"/>
    <property type="match status" value="1"/>
</dbReference>
<reference evidence="10 11" key="1">
    <citation type="submission" date="2016-10" db="EMBL/GenBank/DDBJ databases">
        <authorList>
            <person name="de Groot N.N."/>
        </authorList>
    </citation>
    <scope>NUCLEOTIDE SEQUENCE [LARGE SCALE GENOMIC DNA]</scope>
    <source>
        <strain evidence="10 11">CGMCC 1.7054</strain>
    </source>
</reference>
<dbReference type="GO" id="GO:0016407">
    <property type="term" value="F:acetyltransferase activity"/>
    <property type="evidence" value="ECO:0007669"/>
    <property type="project" value="TreeGrafter"/>
</dbReference>
<organism evidence="10 11">
    <name type="scientific">Micrococcus terreus</name>
    <dbReference type="NCBI Taxonomy" id="574650"/>
    <lineage>
        <taxon>Bacteria</taxon>
        <taxon>Bacillati</taxon>
        <taxon>Actinomycetota</taxon>
        <taxon>Actinomycetes</taxon>
        <taxon>Micrococcales</taxon>
        <taxon>Micrococcaceae</taxon>
        <taxon>Micrococcus</taxon>
    </lineage>
</organism>
<dbReference type="OrthoDB" id="9805770at2"/>
<evidence type="ECO:0000256" key="1">
    <source>
        <dbReference type="ARBA" id="ARBA00001938"/>
    </source>
</evidence>
<keyword evidence="10" id="KW-0670">Pyruvate</keyword>
<dbReference type="GO" id="GO:0031405">
    <property type="term" value="F:lipoic acid binding"/>
    <property type="evidence" value="ECO:0007669"/>
    <property type="project" value="TreeGrafter"/>
</dbReference>
<accession>A0A1I7MDL5</accession>
<keyword evidence="3 6" id="KW-0808">Transferase</keyword>
<dbReference type="InterPro" id="IPR000089">
    <property type="entry name" value="Biotin_lipoyl"/>
</dbReference>
<keyword evidence="5 6" id="KW-0012">Acyltransferase</keyword>
<evidence type="ECO:0000256" key="7">
    <source>
        <dbReference type="SAM" id="MobiDB-lite"/>
    </source>
</evidence>
<evidence type="ECO:0000256" key="4">
    <source>
        <dbReference type="ARBA" id="ARBA00022823"/>
    </source>
</evidence>
<sequence>MSQSTFNLPDLGEGLTEAELTRWLVSEGEQIVVDQPIAEVETAKALVEVPSPYAGTVATLHGAEGQTMIVGEPLITVTTAVPADQGSGPEGVSGVPDDGHAPGALSYREEERAGMQIPAADGAETTPDLDRVRGGDAGGGAAERAAETGEATRTAPDRGAQPEDGEPDSEGSGSVLIGYGTSGHGAGGRTRPKRRRPRWTESTSAGVSGASAAAGGGSSDSSPSAAPRVVSPIVRRLAKELGVDLATVRGTGPNGLILRRDVEQTASGAGTAPSAGAAASSTQQLAAGEAGTQGEGAAVGNTSAGGSAGETDQRSGLGIASREPMRGVRKAVAEQMVRSRTQIPEATAWLDVDVTRLVELRAELKSQDAATAPSLLALIARFTTAALKRYPIMNSRVEQGPDGESIVQFDGINLGLAAQTDRGLVVPSIQRADQYSARELHEQIAALVERARDGKCTPAELTRGTFTLNNYGVFGTDGAAAIINAPEVAILGVGRIIDRPWVVDGQIVVRKVTELTLSFDHRVTDGGTASAFLTTVARCLENPGSALADL</sequence>
<proteinExistence type="inferred from homology"/>
<evidence type="ECO:0000256" key="2">
    <source>
        <dbReference type="ARBA" id="ARBA00007317"/>
    </source>
</evidence>
<dbReference type="GO" id="GO:0005737">
    <property type="term" value="C:cytoplasm"/>
    <property type="evidence" value="ECO:0007669"/>
    <property type="project" value="TreeGrafter"/>
</dbReference>
<dbReference type="AlphaFoldDB" id="A0A1I7MDL5"/>
<dbReference type="EC" id="2.3.1.-" evidence="6"/>
<feature type="domain" description="Peripheral subunit-binding (PSBD)" evidence="9">
    <location>
        <begin position="229"/>
        <end position="266"/>
    </location>
</feature>
<dbReference type="Gene3D" id="2.40.50.100">
    <property type="match status" value="1"/>
</dbReference>
<dbReference type="InterPro" id="IPR023213">
    <property type="entry name" value="CAT-like_dom_sf"/>
</dbReference>
<dbReference type="FunFam" id="3.30.559.10:FF:000007">
    <property type="entry name" value="Dihydrolipoamide acetyltransferase component of pyruvate dehydrogenase complex"/>
    <property type="match status" value="1"/>
</dbReference>
<dbReference type="PROSITE" id="PS50968">
    <property type="entry name" value="BIOTINYL_LIPOYL"/>
    <property type="match status" value="1"/>
</dbReference>
<dbReference type="RefSeq" id="WP_091692681.1">
    <property type="nucleotide sequence ID" value="NZ_FPCG01000001.1"/>
</dbReference>
<dbReference type="CDD" id="cd06849">
    <property type="entry name" value="lipoyl_domain"/>
    <property type="match status" value="1"/>
</dbReference>
<feature type="region of interest" description="Disordered" evidence="7">
    <location>
        <begin position="267"/>
        <end position="321"/>
    </location>
</feature>
<dbReference type="EMBL" id="FPCG01000001">
    <property type="protein sequence ID" value="SFV20029.1"/>
    <property type="molecule type" value="Genomic_DNA"/>
</dbReference>
<evidence type="ECO:0000256" key="5">
    <source>
        <dbReference type="ARBA" id="ARBA00023315"/>
    </source>
</evidence>
<dbReference type="Pfam" id="PF00198">
    <property type="entry name" value="2-oxoacid_dh"/>
    <property type="match status" value="1"/>
</dbReference>
<dbReference type="PANTHER" id="PTHR43178:SF5">
    <property type="entry name" value="LIPOAMIDE ACYLTRANSFERASE COMPONENT OF BRANCHED-CHAIN ALPHA-KETO ACID DEHYDROGENASE COMPLEX, MITOCHONDRIAL"/>
    <property type="match status" value="1"/>
</dbReference>
<dbReference type="Gene3D" id="3.30.559.10">
    <property type="entry name" value="Chloramphenicol acetyltransferase-like domain"/>
    <property type="match status" value="1"/>
</dbReference>
<feature type="region of interest" description="Disordered" evidence="7">
    <location>
        <begin position="117"/>
        <end position="227"/>
    </location>
</feature>